<gene>
    <name evidence="1" type="ORF">ACI1P1_19185</name>
</gene>
<protein>
    <submittedName>
        <fullName evidence="1">CYTH domain-containing protein</fullName>
    </submittedName>
</protein>
<reference evidence="1" key="1">
    <citation type="submission" date="2024-12" db="EMBL/GenBank/DDBJ databases">
        <authorList>
            <person name="Wu N."/>
        </authorList>
    </citation>
    <scope>NUCLEOTIDE SEQUENCE</scope>
    <source>
        <strain evidence="1">P15</strain>
    </source>
</reference>
<sequence length="167" mass="19075">MNQEIERKFFLSAYPQGLLDSGELKLAGREVIEQTYLALTETEEIRIRRLAPADGGTAHYTHTYKRGHGLSRGEAEYDISEEIYKQLLEGSGRLPLIKTRTKVLDTSGRLFEIDDYHQFNLQTVEAEFASVEEAEGFVAPVWFGEEVGSQQEYRNKTLWREVQGIGD</sequence>
<dbReference type="Proteomes" id="UP001631969">
    <property type="component" value="Unassembled WGS sequence"/>
</dbReference>
<keyword evidence="2" id="KW-1185">Reference proteome</keyword>
<evidence type="ECO:0000313" key="2">
    <source>
        <dbReference type="Proteomes" id="UP001631969"/>
    </source>
</evidence>
<name>A0ACC7P0F9_9BACL</name>
<comment type="caution">
    <text evidence="1">The sequence shown here is derived from an EMBL/GenBank/DDBJ whole genome shotgun (WGS) entry which is preliminary data.</text>
</comment>
<accession>A0ACC7P0F9</accession>
<evidence type="ECO:0000313" key="1">
    <source>
        <dbReference type="EMBL" id="MFM9330428.1"/>
    </source>
</evidence>
<proteinExistence type="predicted"/>
<dbReference type="EMBL" id="JBJURJ010000013">
    <property type="protein sequence ID" value="MFM9330428.1"/>
    <property type="molecule type" value="Genomic_DNA"/>
</dbReference>
<organism evidence="1 2">
    <name type="scientific">Paenibacillus mesotrionivorans</name>
    <dbReference type="NCBI Taxonomy" id="3160968"/>
    <lineage>
        <taxon>Bacteria</taxon>
        <taxon>Bacillati</taxon>
        <taxon>Bacillota</taxon>
        <taxon>Bacilli</taxon>
        <taxon>Bacillales</taxon>
        <taxon>Paenibacillaceae</taxon>
        <taxon>Paenibacillus</taxon>
    </lineage>
</organism>